<dbReference type="PANTHER" id="PTHR46922">
    <property type="entry name" value="DHHA1 DOMAIN PROTEIN"/>
    <property type="match status" value="1"/>
</dbReference>
<dbReference type="EMBL" id="GL433848">
    <property type="protein sequence ID" value="EFN54160.1"/>
    <property type="molecule type" value="Genomic_DNA"/>
</dbReference>
<dbReference type="InParanoid" id="E1ZIH6"/>
<keyword evidence="2" id="KW-1185">Reference proteome</keyword>
<dbReference type="RefSeq" id="XP_005846262.1">
    <property type="nucleotide sequence ID" value="XM_005846200.1"/>
</dbReference>
<organism evidence="2">
    <name type="scientific">Chlorella variabilis</name>
    <name type="common">Green alga</name>
    <dbReference type="NCBI Taxonomy" id="554065"/>
    <lineage>
        <taxon>Eukaryota</taxon>
        <taxon>Viridiplantae</taxon>
        <taxon>Chlorophyta</taxon>
        <taxon>core chlorophytes</taxon>
        <taxon>Trebouxiophyceae</taxon>
        <taxon>Chlorellales</taxon>
        <taxon>Chlorellaceae</taxon>
        <taxon>Chlorella clade</taxon>
        <taxon>Chlorella</taxon>
    </lineage>
</organism>
<dbReference type="STRING" id="554065.E1ZIH6"/>
<dbReference type="GeneID" id="17353826"/>
<dbReference type="PANTHER" id="PTHR46922:SF4">
    <property type="entry name" value="DHHA1 DOMAIN PROTEIN"/>
    <property type="match status" value="1"/>
</dbReference>
<dbReference type="InterPro" id="IPR038763">
    <property type="entry name" value="DHH_sf"/>
</dbReference>
<dbReference type="Gene3D" id="3.10.310.30">
    <property type="match status" value="1"/>
</dbReference>
<protein>
    <recommendedName>
        <fullName evidence="3">DHHA1 domain-containing protein</fullName>
    </recommendedName>
</protein>
<evidence type="ECO:0000313" key="2">
    <source>
        <dbReference type="Proteomes" id="UP000008141"/>
    </source>
</evidence>
<accession>E1ZIH6</accession>
<dbReference type="SUPFAM" id="SSF64182">
    <property type="entry name" value="DHH phosphoesterases"/>
    <property type="match status" value="1"/>
</dbReference>
<evidence type="ECO:0008006" key="3">
    <source>
        <dbReference type="Google" id="ProtNLM"/>
    </source>
</evidence>
<reference evidence="1 2" key="1">
    <citation type="journal article" date="2010" name="Plant Cell">
        <title>The Chlorella variabilis NC64A genome reveals adaptation to photosymbiosis, coevolution with viruses, and cryptic sex.</title>
        <authorList>
            <person name="Blanc G."/>
            <person name="Duncan G."/>
            <person name="Agarkova I."/>
            <person name="Borodovsky M."/>
            <person name="Gurnon J."/>
            <person name="Kuo A."/>
            <person name="Lindquist E."/>
            <person name="Lucas S."/>
            <person name="Pangilinan J."/>
            <person name="Polle J."/>
            <person name="Salamov A."/>
            <person name="Terry A."/>
            <person name="Yamada T."/>
            <person name="Dunigan D.D."/>
            <person name="Grigoriev I.V."/>
            <person name="Claverie J.M."/>
            <person name="Van Etten J.L."/>
        </authorList>
    </citation>
    <scope>NUCLEOTIDE SEQUENCE [LARGE SCALE GENOMIC DNA]</scope>
    <source>
        <strain evidence="1 2">NC64A</strain>
    </source>
</reference>
<proteinExistence type="predicted"/>
<gene>
    <name evidence="1" type="ORF">CHLNCDRAFT_135572</name>
</gene>
<dbReference type="FunCoup" id="E1ZIH6">
    <property type="interactions" value="53"/>
</dbReference>
<dbReference type="AlphaFoldDB" id="E1ZIH6"/>
<dbReference type="OrthoDB" id="443832at2759"/>
<dbReference type="eggNOG" id="ENOG502QPRE">
    <property type="taxonomic scope" value="Eukaryota"/>
</dbReference>
<evidence type="ECO:0000313" key="1">
    <source>
        <dbReference type="EMBL" id="EFN54160.1"/>
    </source>
</evidence>
<sequence>MAAIPSARVLCLYHYPCADGIFAALAVHLAHKARGTAVQFWPNTVWAPLTVGSLGLTGDEVCHAYLVDFSGGPGFARQLSQHVSKVVVLDHHKTAAAELTDPALAGMESLEVHFDMNRSGATISYDYFQPQGLTPEQQQLFRYIEDADLWRWQLPESKAFTAGGQGEAPDAADMRPGLKLEYDAQKNPAIWDQLLSQTPRALIQLGAPILAEQQRLVQEAVGQAFVVNVGGAAGAERGWGRCLAVRVGAQLASLRSQLGNALAEESRRQGLRAMAVVAYIEEAMGDPSQIKCSLRSIGEGEDTTPVSEAHGGGGHRNASSFICAVSQFESWRA</sequence>
<dbReference type="KEGG" id="cvr:CHLNCDRAFT_135572"/>
<dbReference type="Proteomes" id="UP000008141">
    <property type="component" value="Unassembled WGS sequence"/>
</dbReference>
<name>E1ZIH6_CHLVA</name>
<dbReference type="OMA" id="CGVVHFD"/>